<proteinExistence type="predicted"/>
<name>A0ABX0QAT0_9BACT</name>
<reference evidence="3" key="2">
    <citation type="submission" date="2023-07" db="EMBL/GenBank/DDBJ databases">
        <authorList>
            <person name="Jung D.-H."/>
        </authorList>
    </citation>
    <scope>NUCLEOTIDE SEQUENCE [LARGE SCALE GENOMIC DNA]</scope>
    <source>
        <strain evidence="3">JA-25</strain>
    </source>
</reference>
<evidence type="ECO:0008006" key="4">
    <source>
        <dbReference type="Google" id="ProtNLM"/>
    </source>
</evidence>
<reference evidence="3" key="1">
    <citation type="submission" date="2019-09" db="EMBL/GenBank/DDBJ databases">
        <authorList>
            <person name="Jung D.-H."/>
        </authorList>
    </citation>
    <scope>NUCLEOTIDE SEQUENCE [LARGE SCALE GENOMIC DNA]</scope>
    <source>
        <strain evidence="3">JA-25</strain>
    </source>
</reference>
<keyword evidence="3" id="KW-1185">Reference proteome</keyword>
<comment type="caution">
    <text evidence="2">The sequence shown here is derived from an EMBL/GenBank/DDBJ whole genome shotgun (WGS) entry which is preliminary data.</text>
</comment>
<organism evidence="2 3">
    <name type="scientific">Fibrivirga algicola</name>
    <dbReference type="NCBI Taxonomy" id="2950420"/>
    <lineage>
        <taxon>Bacteria</taxon>
        <taxon>Pseudomonadati</taxon>
        <taxon>Bacteroidota</taxon>
        <taxon>Cytophagia</taxon>
        <taxon>Cytophagales</taxon>
        <taxon>Spirosomataceae</taxon>
        <taxon>Fibrivirga</taxon>
    </lineage>
</organism>
<feature type="coiled-coil region" evidence="1">
    <location>
        <begin position="104"/>
        <end position="138"/>
    </location>
</feature>
<dbReference type="Proteomes" id="UP000606008">
    <property type="component" value="Unassembled WGS sequence"/>
</dbReference>
<evidence type="ECO:0000313" key="2">
    <source>
        <dbReference type="EMBL" id="NID09384.1"/>
    </source>
</evidence>
<gene>
    <name evidence="2" type="ORF">F7231_04315</name>
</gene>
<dbReference type="EMBL" id="WAEL01000001">
    <property type="protein sequence ID" value="NID09384.1"/>
    <property type="molecule type" value="Genomic_DNA"/>
</dbReference>
<dbReference type="RefSeq" id="WP_166691016.1">
    <property type="nucleotide sequence ID" value="NZ_WAEL01000001.1"/>
</dbReference>
<accession>A0ABX0QAT0</accession>
<evidence type="ECO:0000313" key="3">
    <source>
        <dbReference type="Proteomes" id="UP000606008"/>
    </source>
</evidence>
<protein>
    <recommendedName>
        <fullName evidence="4">DUF2383 domain-containing protein</fullName>
    </recommendedName>
</protein>
<sequence>MLAVSDAKINEVAVYTQSTSEDVVTLERWSDDHLDRALAFKAVLDIIINGINTIVEDIIDISNGIALGTSKAAVEELLALLPRLKEFHNDCDKSVAKFQRTSFAEAIQSAINTYKMEIDHLKEAIQDIETAHVAAKSNEKLRSILSRL</sequence>
<keyword evidence="1" id="KW-0175">Coiled coil</keyword>
<evidence type="ECO:0000256" key="1">
    <source>
        <dbReference type="SAM" id="Coils"/>
    </source>
</evidence>